<dbReference type="InterPro" id="IPR038185">
    <property type="entry name" value="MyTH4_dom_sf"/>
</dbReference>
<dbReference type="PANTHER" id="PTHR22692">
    <property type="entry name" value="MYOSIN VII, XV"/>
    <property type="match status" value="1"/>
</dbReference>
<feature type="domain" description="MyTH4" evidence="1">
    <location>
        <begin position="1"/>
        <end position="91"/>
    </location>
</feature>
<dbReference type="GO" id="GO:0005856">
    <property type="term" value="C:cytoskeleton"/>
    <property type="evidence" value="ECO:0007669"/>
    <property type="project" value="InterPro"/>
</dbReference>
<name>A0A8C3AYB1_CYCLU</name>
<evidence type="ECO:0000313" key="2">
    <source>
        <dbReference type="Ensembl" id="ENSCLMP00005048724.1"/>
    </source>
</evidence>
<dbReference type="InterPro" id="IPR000857">
    <property type="entry name" value="MyTH4_dom"/>
</dbReference>
<reference evidence="2" key="1">
    <citation type="submission" date="2025-08" db="UniProtKB">
        <authorList>
            <consortium name="Ensembl"/>
        </authorList>
    </citation>
    <scope>IDENTIFICATION</scope>
</reference>
<dbReference type="InterPro" id="IPR051567">
    <property type="entry name" value="Unconventional_Myosin_ATPase"/>
</dbReference>
<dbReference type="Pfam" id="PF00784">
    <property type="entry name" value="MyTH4"/>
    <property type="match status" value="1"/>
</dbReference>
<dbReference type="Ensembl" id="ENSCLMT00005050374.1">
    <property type="protein sequence ID" value="ENSCLMP00005048724.1"/>
    <property type="gene ID" value="ENSCLMG00005022277.1"/>
</dbReference>
<dbReference type="PROSITE" id="PS51016">
    <property type="entry name" value="MYTH4"/>
    <property type="match status" value="1"/>
</dbReference>
<keyword evidence="3" id="KW-1185">Reference proteome</keyword>
<dbReference type="GeneTree" id="ENSGT00930000151032"/>
<sequence length="156" mass="18060">YINVKRESGRGCCLHRSICTLGWRLLNLMTGFFPCSGTLQPHVTRHLQDISQDYEHPYQELACVCQDNLQQSLSFGGRRNIPSHVEMEAILAGKTSRYVPIQLPGGVDFPIKIRSFSVRVFFLFFCFLYSFRDSVVNYQYLCGCVLYLPSRWQQMC</sequence>
<accession>A0A8C3AYB1</accession>
<dbReference type="AlphaFoldDB" id="A0A8C3AYB1"/>
<dbReference type="Gene3D" id="1.25.40.530">
    <property type="entry name" value="MyTH4 domain"/>
    <property type="match status" value="1"/>
</dbReference>
<organism evidence="2 3">
    <name type="scientific">Cyclopterus lumpus</name>
    <name type="common">Lumpsucker</name>
    <dbReference type="NCBI Taxonomy" id="8103"/>
    <lineage>
        <taxon>Eukaryota</taxon>
        <taxon>Metazoa</taxon>
        <taxon>Chordata</taxon>
        <taxon>Craniata</taxon>
        <taxon>Vertebrata</taxon>
        <taxon>Euteleostomi</taxon>
        <taxon>Actinopterygii</taxon>
        <taxon>Neopterygii</taxon>
        <taxon>Teleostei</taxon>
        <taxon>Neoteleostei</taxon>
        <taxon>Acanthomorphata</taxon>
        <taxon>Eupercaria</taxon>
        <taxon>Perciformes</taxon>
        <taxon>Cottioidei</taxon>
        <taxon>Cottales</taxon>
        <taxon>Cyclopteridae</taxon>
        <taxon>Cyclopterus</taxon>
    </lineage>
</organism>
<proteinExistence type="predicted"/>
<protein>
    <recommendedName>
        <fullName evidence="1">MyTH4 domain-containing protein</fullName>
    </recommendedName>
</protein>
<evidence type="ECO:0000259" key="1">
    <source>
        <dbReference type="PROSITE" id="PS51016"/>
    </source>
</evidence>
<evidence type="ECO:0000313" key="3">
    <source>
        <dbReference type="Proteomes" id="UP000694565"/>
    </source>
</evidence>
<dbReference type="Proteomes" id="UP000694565">
    <property type="component" value="Unplaced"/>
</dbReference>
<reference evidence="2" key="2">
    <citation type="submission" date="2025-09" db="UniProtKB">
        <authorList>
            <consortium name="Ensembl"/>
        </authorList>
    </citation>
    <scope>IDENTIFICATION</scope>
</reference>
<dbReference type="PANTHER" id="PTHR22692:SF16">
    <property type="entry name" value="MYOSIN XVB"/>
    <property type="match status" value="1"/>
</dbReference>